<dbReference type="GeneID" id="24850721"/>
<name>A0A0E3LS19_METMZ</name>
<feature type="transmembrane region" description="Helical" evidence="1">
    <location>
        <begin position="115"/>
        <end position="135"/>
    </location>
</feature>
<protein>
    <submittedName>
        <fullName evidence="2">Phytol kinase</fullName>
    </submittedName>
</protein>
<dbReference type="RefSeq" id="WP_048037143.1">
    <property type="nucleotide sequence ID" value="NZ_CP009511.1"/>
</dbReference>
<proteinExistence type="predicted"/>
<keyword evidence="1" id="KW-0472">Membrane</keyword>
<feature type="transmembrane region" description="Helical" evidence="1">
    <location>
        <begin position="92"/>
        <end position="109"/>
    </location>
</feature>
<reference evidence="2 3" key="1">
    <citation type="submission" date="2014-07" db="EMBL/GenBank/DDBJ databases">
        <title>Methanogenic archaea and the global carbon cycle.</title>
        <authorList>
            <person name="Henriksen J.R."/>
            <person name="Luke J."/>
            <person name="Reinhart S."/>
            <person name="Benedict M.N."/>
            <person name="Youngblut N.D."/>
            <person name="Metcalf M.E."/>
            <person name="Whitaker R.J."/>
            <person name="Metcalf W.W."/>
        </authorList>
    </citation>
    <scope>NUCLEOTIDE SEQUENCE [LARGE SCALE GENOMIC DNA]</scope>
    <source>
        <strain evidence="2 3">SarPi</strain>
    </source>
</reference>
<gene>
    <name evidence="2" type="ORF">MSMAP_1016</name>
</gene>
<keyword evidence="1" id="KW-1133">Transmembrane helix</keyword>
<dbReference type="PANTHER" id="PTHR31303">
    <property type="entry name" value="CTP-DEPENDENT DIACYLGLYCEROL KINASE 1"/>
    <property type="match status" value="1"/>
</dbReference>
<evidence type="ECO:0000313" key="3">
    <source>
        <dbReference type="Proteomes" id="UP000033116"/>
    </source>
</evidence>
<keyword evidence="2" id="KW-0808">Transferase</keyword>
<dbReference type="InterPro" id="IPR037997">
    <property type="entry name" value="Dgk1-like"/>
</dbReference>
<dbReference type="GO" id="GO:0004143">
    <property type="term" value="F:ATP-dependent diacylglycerol kinase activity"/>
    <property type="evidence" value="ECO:0007669"/>
    <property type="project" value="InterPro"/>
</dbReference>
<feature type="transmembrane region" description="Helical" evidence="1">
    <location>
        <begin position="201"/>
        <end position="222"/>
    </location>
</feature>
<feature type="transmembrane region" description="Helical" evidence="1">
    <location>
        <begin position="155"/>
        <end position="181"/>
    </location>
</feature>
<keyword evidence="2" id="KW-0418">Kinase</keyword>
<accession>A0A0E3LS19</accession>
<dbReference type="PATRIC" id="fig|1434115.4.peg.1264"/>
<sequence length="223" mass="24480">MVKLDQEGAKCGYRDEKASLKGELERQLIHLFTGIFFIIFVYLTGDHALTLLLLLLVFYLAVIYVILNEMLPSPLYAFLCRWGRPGKQNIPLKGTILLVCGIVVSLILFPEEIVYASIAVVGFGDSVATIAGVTLGRHKLPYSENKSIEGTLAGILAAFLTSMFFVTPVQAFVGSAGGMLLESVVDLQTIKELNSQAAYKFFLNDNFLIPVFSGLLMFIVGLF</sequence>
<dbReference type="Proteomes" id="UP000033116">
    <property type="component" value="Chromosome"/>
</dbReference>
<dbReference type="PANTHER" id="PTHR31303:SF1">
    <property type="entry name" value="CTP-DEPENDENT DIACYLGLYCEROL KINASE 1"/>
    <property type="match status" value="1"/>
</dbReference>
<dbReference type="EMBL" id="CP009511">
    <property type="protein sequence ID" value="AKB61001.1"/>
    <property type="molecule type" value="Genomic_DNA"/>
</dbReference>
<dbReference type="AlphaFoldDB" id="A0A0E3LS19"/>
<feature type="transmembrane region" description="Helical" evidence="1">
    <location>
        <begin position="28"/>
        <end position="45"/>
    </location>
</feature>
<feature type="transmembrane region" description="Helical" evidence="1">
    <location>
        <begin position="51"/>
        <end position="71"/>
    </location>
</feature>
<evidence type="ECO:0000313" key="2">
    <source>
        <dbReference type="EMBL" id="AKB61001.1"/>
    </source>
</evidence>
<dbReference type="HOGENOM" id="CLU_1307841_0_0_2"/>
<organism evidence="2 3">
    <name type="scientific">Methanosarcina mazei SarPi</name>
    <dbReference type="NCBI Taxonomy" id="1434115"/>
    <lineage>
        <taxon>Archaea</taxon>
        <taxon>Methanobacteriati</taxon>
        <taxon>Methanobacteriota</taxon>
        <taxon>Stenosarchaea group</taxon>
        <taxon>Methanomicrobia</taxon>
        <taxon>Methanosarcinales</taxon>
        <taxon>Methanosarcinaceae</taxon>
        <taxon>Methanosarcina</taxon>
    </lineage>
</organism>
<keyword evidence="1" id="KW-0812">Transmembrane</keyword>
<evidence type="ECO:0000256" key="1">
    <source>
        <dbReference type="SAM" id="Phobius"/>
    </source>
</evidence>